<organism evidence="10 11">
    <name type="scientific">Gemmata algarum</name>
    <dbReference type="NCBI Taxonomy" id="2975278"/>
    <lineage>
        <taxon>Bacteria</taxon>
        <taxon>Pseudomonadati</taxon>
        <taxon>Planctomycetota</taxon>
        <taxon>Planctomycetia</taxon>
        <taxon>Gemmatales</taxon>
        <taxon>Gemmataceae</taxon>
        <taxon>Gemmata</taxon>
    </lineage>
</organism>
<evidence type="ECO:0000256" key="6">
    <source>
        <dbReference type="ARBA" id="ARBA00023052"/>
    </source>
</evidence>
<dbReference type="NCBIfam" id="NF008907">
    <property type="entry name" value="PRK12270.1"/>
    <property type="match status" value="1"/>
</dbReference>
<dbReference type="InterPro" id="IPR005475">
    <property type="entry name" value="Transketolase-like_Pyr-bd"/>
</dbReference>
<keyword evidence="6" id="KW-0786">Thiamine pyrophosphate</keyword>
<evidence type="ECO:0000256" key="2">
    <source>
        <dbReference type="ARBA" id="ARBA00003906"/>
    </source>
</evidence>
<comment type="caution">
    <text evidence="10">The sequence shown here is derived from an EMBL/GenBank/DDBJ whole genome shotgun (WGS) entry which is preliminary data.</text>
</comment>
<dbReference type="SMART" id="SM00861">
    <property type="entry name" value="Transket_pyr"/>
    <property type="match status" value="1"/>
</dbReference>
<dbReference type="NCBIfam" id="NF006914">
    <property type="entry name" value="PRK09404.1"/>
    <property type="match status" value="1"/>
</dbReference>
<dbReference type="InterPro" id="IPR011603">
    <property type="entry name" value="2oxoglutarate_DH_E1"/>
</dbReference>
<evidence type="ECO:0000256" key="1">
    <source>
        <dbReference type="ARBA" id="ARBA00001964"/>
    </source>
</evidence>
<dbReference type="GO" id="GO:0004591">
    <property type="term" value="F:oxoglutarate dehydrogenase (succinyl-transferring) activity"/>
    <property type="evidence" value="ECO:0007669"/>
    <property type="project" value="UniProtKB-EC"/>
</dbReference>
<comment type="cofactor">
    <cofactor evidence="1">
        <name>thiamine diphosphate</name>
        <dbReference type="ChEBI" id="CHEBI:58937"/>
    </cofactor>
</comment>
<dbReference type="PANTHER" id="PTHR23152:SF4">
    <property type="entry name" value="2-OXOADIPATE DEHYDROGENASE COMPLEX COMPONENT E1"/>
    <property type="match status" value="1"/>
</dbReference>
<dbReference type="Gene3D" id="3.40.50.11610">
    <property type="entry name" value="Multifunctional 2-oxoglutarate metabolism enzyme, C-terminal domain"/>
    <property type="match status" value="2"/>
</dbReference>
<dbReference type="InterPro" id="IPR042179">
    <property type="entry name" value="KGD_C_sf"/>
</dbReference>
<name>A0ABU5F9E9_9BACT</name>
<evidence type="ECO:0000256" key="7">
    <source>
        <dbReference type="SAM" id="Coils"/>
    </source>
</evidence>
<proteinExistence type="inferred from homology"/>
<feature type="domain" description="Transketolase-like pyrimidine-binding" evidence="9">
    <location>
        <begin position="599"/>
        <end position="792"/>
    </location>
</feature>
<dbReference type="InterPro" id="IPR001017">
    <property type="entry name" value="DH_E1"/>
</dbReference>
<evidence type="ECO:0000256" key="5">
    <source>
        <dbReference type="ARBA" id="ARBA00023002"/>
    </source>
</evidence>
<keyword evidence="5 10" id="KW-0560">Oxidoreductase</keyword>
<protein>
    <recommendedName>
        <fullName evidence="4">oxoglutarate dehydrogenase (succinyl-transferring)</fullName>
        <ecNumber evidence="4">1.2.4.2</ecNumber>
    </recommendedName>
</protein>
<evidence type="ECO:0000256" key="8">
    <source>
        <dbReference type="SAM" id="MobiDB-lite"/>
    </source>
</evidence>
<evidence type="ECO:0000313" key="11">
    <source>
        <dbReference type="Proteomes" id="UP001272242"/>
    </source>
</evidence>
<evidence type="ECO:0000256" key="4">
    <source>
        <dbReference type="ARBA" id="ARBA00012280"/>
    </source>
</evidence>
<dbReference type="Pfam" id="PF16078">
    <property type="entry name" value="2-oxogl_dehyd_N"/>
    <property type="match status" value="1"/>
</dbReference>
<dbReference type="CDD" id="cd02016">
    <property type="entry name" value="TPP_E1_OGDC_like"/>
    <property type="match status" value="1"/>
</dbReference>
<evidence type="ECO:0000259" key="9">
    <source>
        <dbReference type="SMART" id="SM00861"/>
    </source>
</evidence>
<comment type="function">
    <text evidence="2">E1 component of the 2-oxoglutarate dehydrogenase (OGDH) complex which catalyzes the decarboxylation of 2-oxoglutarate, the first step in the conversion of 2-oxoglutarate to succinyl-CoA and CO(2).</text>
</comment>
<dbReference type="EMBL" id="JAXBLV010000214">
    <property type="protein sequence ID" value="MDY3562469.1"/>
    <property type="molecule type" value="Genomic_DNA"/>
</dbReference>
<dbReference type="Pfam" id="PF02779">
    <property type="entry name" value="Transket_pyr"/>
    <property type="match status" value="1"/>
</dbReference>
<dbReference type="PIRSF" id="PIRSF000157">
    <property type="entry name" value="Oxoglu_dh_E1"/>
    <property type="match status" value="1"/>
</dbReference>
<dbReference type="Gene3D" id="1.10.287.1150">
    <property type="entry name" value="TPP helical domain"/>
    <property type="match status" value="1"/>
</dbReference>
<keyword evidence="7" id="KW-0175">Coiled coil</keyword>
<dbReference type="EC" id="1.2.4.2" evidence="4"/>
<sequence>MFSENGEYVEAQFRRWQQDKDSVDQTWQAFFAGMQFAGTLPGGAAPAGGSGSGAASSADLRVQTGVTRLVFWYRQAGHLQADVDPLASDPPPPSPLLKLENFGLSEADLDRTVDGSMYFGLNSPATLRDLLATLKATYCGTTGFEYMHIDSLDVRSWIASRLEPTCNRPMLKLRQKYRILLTLHQAELFEKFLHTKYVGQKRFSLEGGETLIPVLDAIIEKGPSLGVKEVVIGMAHRGRLNVLANTLHKPFSEIFNEFEDNYLPLSTHDGDGDVKYHLGFSADVETADGGKVHLSVTPNPSHLEIVNPVVEGRVRAKQRKHGDKERVTGVPVLIHGDAAFAGQGVIMETFNLMNLAGYRTGGTIHIVVNNQIGFTTNPRDSRSTQYCTDIAKFIQAPILHVNAEDPEACVAAAEFALEFRQQFKRDVVIDLVCYRRWGHNEGDNPGYTQPLQAKVIAQKKPLSTIYAAKLAGATEDPSVTEAVVADIVREFDQKLSESLRDAEAVAAAYRNQLEAAHQQVKEMVKKGETKKRGMEGFSGRWKGFTNRYSHDPVATGIGDAVLDRVGTALGTFPDGFTVHPNLLKILLTRSENIKKRGSVDWGTGEALAIGSLVLDGVPVRLSGQDSRRGTFTQRHAVVVDYETGSDYYPLQNLDPKQAPFDVIDSSLSEAAVMGFEFGYSLDDPESLVMWEAQFGDFANGAQVIIDQFLTSCESKWNRSSGLVLLLPHAYEGQGPEHSSARLERFLQMCAEDNIQVVYPTTPAQYFHLLRRQVKRGFRKPLVVMTPKSLLRLPAAVSPVSEFADGTHFREVLDDDRRGSQGEPAGGSPSQDRRGSQGEPAGGSPSQDRRGSQGEPAGGSPSHKDSADLVTRVLVCSGKVYYDLVKKRDELKTQAVAILRLEQLYPWPEAQLSAALSKYRRAREFLWVQEESQNMGGWSFVEPRLRAMSFPFEYIGRDASASPATGSHHVHELEQKLLVDAAFAPTPSGPIGPGWVGWKTAATTINGAHANGHTGAAEDKTAITGVKAGAPGA</sequence>
<dbReference type="SUPFAM" id="SSF52518">
    <property type="entry name" value="Thiamin diphosphate-binding fold (THDP-binding)"/>
    <property type="match status" value="2"/>
</dbReference>
<evidence type="ECO:0000313" key="10">
    <source>
        <dbReference type="EMBL" id="MDY3562469.1"/>
    </source>
</evidence>
<dbReference type="InterPro" id="IPR029061">
    <property type="entry name" value="THDP-binding"/>
</dbReference>
<dbReference type="Proteomes" id="UP001272242">
    <property type="component" value="Unassembled WGS sequence"/>
</dbReference>
<accession>A0ABU5F9E9</accession>
<dbReference type="InterPro" id="IPR032106">
    <property type="entry name" value="2-oxogl_dehyd_N"/>
</dbReference>
<dbReference type="PANTHER" id="PTHR23152">
    <property type="entry name" value="2-OXOGLUTARATE DEHYDROGENASE"/>
    <property type="match status" value="1"/>
</dbReference>
<dbReference type="InterPro" id="IPR031717">
    <property type="entry name" value="ODO-1/KGD_C"/>
</dbReference>
<dbReference type="Gene3D" id="3.40.50.12470">
    <property type="match status" value="1"/>
</dbReference>
<dbReference type="Pfam" id="PF16870">
    <property type="entry name" value="OxoGdeHyase_C"/>
    <property type="match status" value="1"/>
</dbReference>
<feature type="coiled-coil region" evidence="7">
    <location>
        <begin position="499"/>
        <end position="530"/>
    </location>
</feature>
<gene>
    <name evidence="10" type="ORF">R5W23_003935</name>
</gene>
<reference evidence="11" key="1">
    <citation type="journal article" date="2023" name="Mar. Drugs">
        <title>Gemmata algarum, a Novel Planctomycete Isolated from an Algal Mat, Displays Antimicrobial Activity.</title>
        <authorList>
            <person name="Kumar G."/>
            <person name="Kallscheuer N."/>
            <person name="Kashif M."/>
            <person name="Ahamad S."/>
            <person name="Jagadeeshwari U."/>
            <person name="Pannikurungottu S."/>
            <person name="Haufschild T."/>
            <person name="Kabuu M."/>
            <person name="Sasikala C."/>
            <person name="Jogler C."/>
            <person name="Ramana C."/>
        </authorList>
    </citation>
    <scope>NUCLEOTIDE SEQUENCE [LARGE SCALE GENOMIC DNA]</scope>
    <source>
        <strain evidence="11">JC673</strain>
    </source>
</reference>
<keyword evidence="11" id="KW-1185">Reference proteome</keyword>
<dbReference type="NCBIfam" id="TIGR00239">
    <property type="entry name" value="2oxo_dh_E1"/>
    <property type="match status" value="1"/>
</dbReference>
<dbReference type="Pfam" id="PF00676">
    <property type="entry name" value="E1_dh"/>
    <property type="match status" value="1"/>
</dbReference>
<comment type="similarity">
    <text evidence="3">Belongs to the alpha-ketoglutarate dehydrogenase family.</text>
</comment>
<dbReference type="Gene3D" id="3.40.50.970">
    <property type="match status" value="1"/>
</dbReference>
<dbReference type="RefSeq" id="WP_320688791.1">
    <property type="nucleotide sequence ID" value="NZ_JAXBLV010000214.1"/>
</dbReference>
<evidence type="ECO:0000256" key="3">
    <source>
        <dbReference type="ARBA" id="ARBA00006936"/>
    </source>
</evidence>
<feature type="region of interest" description="Disordered" evidence="8">
    <location>
        <begin position="811"/>
        <end position="865"/>
    </location>
</feature>